<proteinExistence type="predicted"/>
<dbReference type="AlphaFoldDB" id="A0A1H4TPI1"/>
<protein>
    <submittedName>
        <fullName evidence="2">Uncharacterized damage-inducible protein DinB (Forms a four-helix bundle)</fullName>
    </submittedName>
</protein>
<reference evidence="2 3" key="1">
    <citation type="submission" date="2016-10" db="EMBL/GenBank/DDBJ databases">
        <authorList>
            <person name="de Groot N.N."/>
        </authorList>
    </citation>
    <scope>NUCLEOTIDE SEQUENCE [LARGE SCALE GENOMIC DNA]</scope>
    <source>
        <strain evidence="2 3">AB35.6</strain>
    </source>
</reference>
<dbReference type="InterPro" id="IPR024775">
    <property type="entry name" value="DinB-like"/>
</dbReference>
<name>A0A1H4TPI1_9BACT</name>
<accession>A0A1H4TPI1</accession>
<feature type="domain" description="DinB-like" evidence="1">
    <location>
        <begin position="30"/>
        <end position="158"/>
    </location>
</feature>
<dbReference type="Gene3D" id="1.20.120.450">
    <property type="entry name" value="dinb family like domain"/>
    <property type="match status" value="1"/>
</dbReference>
<dbReference type="InterPro" id="IPR034660">
    <property type="entry name" value="DinB/YfiT-like"/>
</dbReference>
<dbReference type="SUPFAM" id="SSF109854">
    <property type="entry name" value="DinB/YfiT-like putative metalloenzymes"/>
    <property type="match status" value="1"/>
</dbReference>
<sequence>MLGCILLSMAKTTLESELKNQLKALLDGGQAHAKLDDAVTGIPAEAQGQVPQGLPYSPWQLLEHIRIAQRDILEFSDNTDGTYKEMKWPDDYWPKSPVPPDAHAWDKSVAEMRKDRAAFEKLLAERDLTEPFPWGDGKQNLLREALLIADHESYHTGELIVTRRLLGVWQPKKGHA</sequence>
<evidence type="ECO:0000313" key="2">
    <source>
        <dbReference type="EMBL" id="SEC58393.1"/>
    </source>
</evidence>
<organism evidence="2 3">
    <name type="scientific">Terriglobus roseus</name>
    <dbReference type="NCBI Taxonomy" id="392734"/>
    <lineage>
        <taxon>Bacteria</taxon>
        <taxon>Pseudomonadati</taxon>
        <taxon>Acidobacteriota</taxon>
        <taxon>Terriglobia</taxon>
        <taxon>Terriglobales</taxon>
        <taxon>Acidobacteriaceae</taxon>
        <taxon>Terriglobus</taxon>
    </lineage>
</organism>
<evidence type="ECO:0000313" key="3">
    <source>
        <dbReference type="Proteomes" id="UP000182409"/>
    </source>
</evidence>
<dbReference type="EMBL" id="FNSD01000001">
    <property type="protein sequence ID" value="SEC58393.1"/>
    <property type="molecule type" value="Genomic_DNA"/>
</dbReference>
<dbReference type="Proteomes" id="UP000182409">
    <property type="component" value="Unassembled WGS sequence"/>
</dbReference>
<evidence type="ECO:0000259" key="1">
    <source>
        <dbReference type="Pfam" id="PF12867"/>
    </source>
</evidence>
<gene>
    <name evidence="2" type="ORF">SAMN05443244_3821</name>
</gene>
<dbReference type="Pfam" id="PF12867">
    <property type="entry name" value="DinB_2"/>
    <property type="match status" value="1"/>
</dbReference>